<dbReference type="EMBL" id="JBHRTR010000028">
    <property type="protein sequence ID" value="MFC3228447.1"/>
    <property type="molecule type" value="Genomic_DNA"/>
</dbReference>
<protein>
    <submittedName>
        <fullName evidence="8">Glycosyl transferase family protein</fullName>
    </submittedName>
</protein>
<gene>
    <name evidence="8" type="ORF">ACFOGJ_14480</name>
</gene>
<feature type="transmembrane region" description="Helical" evidence="7">
    <location>
        <begin position="366"/>
        <end position="388"/>
    </location>
</feature>
<sequence>MIPVESLLDYAAIYWFGVYVILVIAAVGNILSSLDDLFVDLTYWVWRAYRGLIIRRIHKRLTVEELRDCPQQPIAILVPAWDEADVIGQMLALSVHSFDYDRYRIYVGTYPNDPETQAEVDRIAAESDKVRKVVTRQPGPTSKADALNHCLEAAFRDEQESGTEYAAFVLHDSEDVVHRLELRLFNFLIPRKDLVQLPVFSLEREWWQMTGGHYQDEFAEVHSKDLVVREWLAGQVPSAGVGTGFSRRAILALLEDSDGEVFDESSLTEDYEISFRLKHHGGGMKEIFVRFPIEVEELRRNLFGSERRVRRPEWVAVREYFPDDFWAAVRQKARWLTGIVFQGSRRIGWRGAFALRYFLMRDRKALFTNLVNMMGYFVLANALAMAAYSAAFEDGFAFPPLVIPYGPLWWLLLLNGLFLLNRVLHRVWFTWMVYGAYAALMSVPRQVWGNFINFFACLRAIRRVIRAARGRQTLDWEKTSHAFPGAEELKVLSRRSKDLAS</sequence>
<keyword evidence="4 7" id="KW-0812">Transmembrane</keyword>
<comment type="subcellular location">
    <subcellularLocation>
        <location evidence="1">Membrane</location>
        <topology evidence="1">Multi-pass membrane protein</topology>
    </subcellularLocation>
</comment>
<evidence type="ECO:0000256" key="7">
    <source>
        <dbReference type="SAM" id="Phobius"/>
    </source>
</evidence>
<keyword evidence="2" id="KW-0328">Glycosyltransferase</keyword>
<dbReference type="RefSeq" id="WP_379901565.1">
    <property type="nucleotide sequence ID" value="NZ_JBHRTR010000028.1"/>
</dbReference>
<keyword evidence="3 8" id="KW-0808">Transferase</keyword>
<evidence type="ECO:0000256" key="4">
    <source>
        <dbReference type="ARBA" id="ARBA00022692"/>
    </source>
</evidence>
<evidence type="ECO:0000256" key="5">
    <source>
        <dbReference type="ARBA" id="ARBA00022989"/>
    </source>
</evidence>
<evidence type="ECO:0000256" key="2">
    <source>
        <dbReference type="ARBA" id="ARBA00022676"/>
    </source>
</evidence>
<accession>A0ABV7L1F8</accession>
<evidence type="ECO:0000313" key="9">
    <source>
        <dbReference type="Proteomes" id="UP001595528"/>
    </source>
</evidence>
<organism evidence="8 9">
    <name type="scientific">Marinibaculum pumilum</name>
    <dbReference type="NCBI Taxonomy" id="1766165"/>
    <lineage>
        <taxon>Bacteria</taxon>
        <taxon>Pseudomonadati</taxon>
        <taxon>Pseudomonadota</taxon>
        <taxon>Alphaproteobacteria</taxon>
        <taxon>Rhodospirillales</taxon>
        <taxon>Rhodospirillaceae</taxon>
        <taxon>Marinibaculum</taxon>
    </lineage>
</organism>
<keyword evidence="9" id="KW-1185">Reference proteome</keyword>
<evidence type="ECO:0000313" key="8">
    <source>
        <dbReference type="EMBL" id="MFC3228447.1"/>
    </source>
</evidence>
<name>A0ABV7L1F8_9PROT</name>
<evidence type="ECO:0000256" key="3">
    <source>
        <dbReference type="ARBA" id="ARBA00022679"/>
    </source>
</evidence>
<dbReference type="SUPFAM" id="SSF53448">
    <property type="entry name" value="Nucleotide-diphospho-sugar transferases"/>
    <property type="match status" value="1"/>
</dbReference>
<feature type="transmembrane region" description="Helical" evidence="7">
    <location>
        <begin position="12"/>
        <end position="31"/>
    </location>
</feature>
<dbReference type="Pfam" id="PF13641">
    <property type="entry name" value="Glyco_tranf_2_3"/>
    <property type="match status" value="1"/>
</dbReference>
<feature type="transmembrane region" description="Helical" evidence="7">
    <location>
        <begin position="408"/>
        <end position="424"/>
    </location>
</feature>
<dbReference type="PANTHER" id="PTHR43867:SF2">
    <property type="entry name" value="CELLULOSE SYNTHASE CATALYTIC SUBUNIT A [UDP-FORMING]"/>
    <property type="match status" value="1"/>
</dbReference>
<dbReference type="PANTHER" id="PTHR43867">
    <property type="entry name" value="CELLULOSE SYNTHASE CATALYTIC SUBUNIT A [UDP-FORMING]"/>
    <property type="match status" value="1"/>
</dbReference>
<dbReference type="Gene3D" id="3.90.550.10">
    <property type="entry name" value="Spore Coat Polysaccharide Biosynthesis Protein SpsA, Chain A"/>
    <property type="match status" value="1"/>
</dbReference>
<dbReference type="InterPro" id="IPR029044">
    <property type="entry name" value="Nucleotide-diphossugar_trans"/>
</dbReference>
<comment type="caution">
    <text evidence="8">The sequence shown here is derived from an EMBL/GenBank/DDBJ whole genome shotgun (WGS) entry which is preliminary data.</text>
</comment>
<keyword evidence="5 7" id="KW-1133">Transmembrane helix</keyword>
<keyword evidence="6 7" id="KW-0472">Membrane</keyword>
<dbReference type="InterPro" id="IPR050321">
    <property type="entry name" value="Glycosyltr_2/OpgH_subfam"/>
</dbReference>
<dbReference type="NCBIfam" id="NF012033">
    <property type="entry name" value="PRK15489.1"/>
    <property type="match status" value="1"/>
</dbReference>
<evidence type="ECO:0000256" key="6">
    <source>
        <dbReference type="ARBA" id="ARBA00023136"/>
    </source>
</evidence>
<proteinExistence type="predicted"/>
<dbReference type="NCBIfam" id="NF011305">
    <property type="entry name" value="PRK14716.1-3"/>
    <property type="match status" value="1"/>
</dbReference>
<evidence type="ECO:0000256" key="1">
    <source>
        <dbReference type="ARBA" id="ARBA00004141"/>
    </source>
</evidence>
<dbReference type="Proteomes" id="UP001595528">
    <property type="component" value="Unassembled WGS sequence"/>
</dbReference>
<reference evidence="9" key="1">
    <citation type="journal article" date="2019" name="Int. J. Syst. Evol. Microbiol.">
        <title>The Global Catalogue of Microorganisms (GCM) 10K type strain sequencing project: providing services to taxonomists for standard genome sequencing and annotation.</title>
        <authorList>
            <consortium name="The Broad Institute Genomics Platform"/>
            <consortium name="The Broad Institute Genome Sequencing Center for Infectious Disease"/>
            <person name="Wu L."/>
            <person name="Ma J."/>
        </authorList>
    </citation>
    <scope>NUCLEOTIDE SEQUENCE [LARGE SCALE GENOMIC DNA]</scope>
    <source>
        <strain evidence="9">KCTC 42964</strain>
    </source>
</reference>
<dbReference type="GO" id="GO:0016740">
    <property type="term" value="F:transferase activity"/>
    <property type="evidence" value="ECO:0007669"/>
    <property type="project" value="UniProtKB-KW"/>
</dbReference>